<feature type="domain" description="LysR substrate-binding" evidence="1">
    <location>
        <begin position="2"/>
        <end position="95"/>
    </location>
</feature>
<dbReference type="Gene3D" id="3.40.190.290">
    <property type="match status" value="1"/>
</dbReference>
<dbReference type="SUPFAM" id="SSF53850">
    <property type="entry name" value="Periplasmic binding protein-like II"/>
    <property type="match status" value="1"/>
</dbReference>
<keyword evidence="3" id="KW-1185">Reference proteome</keyword>
<dbReference type="GO" id="GO:0003677">
    <property type="term" value="F:DNA binding"/>
    <property type="evidence" value="ECO:0007669"/>
    <property type="project" value="UniProtKB-KW"/>
</dbReference>
<organism evidence="2 3">
    <name type="scientific">Paenibacillus qinlingensis</name>
    <dbReference type="NCBI Taxonomy" id="1837343"/>
    <lineage>
        <taxon>Bacteria</taxon>
        <taxon>Bacillati</taxon>
        <taxon>Bacillota</taxon>
        <taxon>Bacilli</taxon>
        <taxon>Bacillales</taxon>
        <taxon>Paenibacillaceae</taxon>
        <taxon>Paenibacillus</taxon>
    </lineage>
</organism>
<proteinExistence type="predicted"/>
<evidence type="ECO:0000313" key="2">
    <source>
        <dbReference type="EMBL" id="MDR6550063.1"/>
    </source>
</evidence>
<dbReference type="EMBL" id="JAVDSB010000001">
    <property type="protein sequence ID" value="MDR6550063.1"/>
    <property type="molecule type" value="Genomic_DNA"/>
</dbReference>
<sequence>MKHNCSLRDSLLTRVHHMNFTLATSYDAEDLPTVAGFVAAGLGVSVLPRTVALQLDGLRWIQIEDEGWKWGVGAHIKKDRFLSPATQRFISYITSKYAS</sequence>
<name>A0ABU1NRL0_9BACL</name>
<dbReference type="InterPro" id="IPR050950">
    <property type="entry name" value="HTH-type_LysR_regulators"/>
</dbReference>
<keyword evidence="2" id="KW-0238">DNA-binding</keyword>
<evidence type="ECO:0000259" key="1">
    <source>
        <dbReference type="Pfam" id="PF03466"/>
    </source>
</evidence>
<comment type="caution">
    <text evidence="2">The sequence shown here is derived from an EMBL/GenBank/DDBJ whole genome shotgun (WGS) entry which is preliminary data.</text>
</comment>
<evidence type="ECO:0000313" key="3">
    <source>
        <dbReference type="Proteomes" id="UP001267290"/>
    </source>
</evidence>
<dbReference type="Pfam" id="PF03466">
    <property type="entry name" value="LysR_substrate"/>
    <property type="match status" value="1"/>
</dbReference>
<dbReference type="PANTHER" id="PTHR30419">
    <property type="entry name" value="HTH-TYPE TRANSCRIPTIONAL REGULATOR YBHD"/>
    <property type="match status" value="1"/>
</dbReference>
<dbReference type="InterPro" id="IPR005119">
    <property type="entry name" value="LysR_subst-bd"/>
</dbReference>
<reference evidence="2 3" key="1">
    <citation type="submission" date="2023-07" db="EMBL/GenBank/DDBJ databases">
        <title>Sorghum-associated microbial communities from plants grown in Nebraska, USA.</title>
        <authorList>
            <person name="Schachtman D."/>
        </authorList>
    </citation>
    <scope>NUCLEOTIDE SEQUENCE [LARGE SCALE GENOMIC DNA]</scope>
    <source>
        <strain evidence="2 3">CC258</strain>
    </source>
</reference>
<protein>
    <submittedName>
        <fullName evidence="2">DNA-binding transcriptional LysR family regulator</fullName>
    </submittedName>
</protein>
<dbReference type="Proteomes" id="UP001267290">
    <property type="component" value="Unassembled WGS sequence"/>
</dbReference>
<dbReference type="PANTHER" id="PTHR30419:SF8">
    <property type="entry name" value="NITROGEN ASSIMILATION TRANSCRIPTIONAL ACTIVATOR-RELATED"/>
    <property type="match status" value="1"/>
</dbReference>
<gene>
    <name evidence="2" type="ORF">J2736_001246</name>
</gene>
<accession>A0ABU1NRL0</accession>